<dbReference type="EMBL" id="JAMWYS010000028">
    <property type="protein sequence ID" value="MCO4292822.1"/>
    <property type="molecule type" value="Genomic_DNA"/>
</dbReference>
<dbReference type="AlphaFoldDB" id="A0A9X2JBT7"/>
<dbReference type="InterPro" id="IPR003607">
    <property type="entry name" value="HD/PDEase_dom"/>
</dbReference>
<dbReference type="PANTHER" id="PTHR11373:SF4">
    <property type="entry name" value="DEOXYNUCLEOSIDE TRIPHOSPHATE TRIPHOSPHOHYDROLASE SAMHD1"/>
    <property type="match status" value="1"/>
</dbReference>
<dbReference type="InterPro" id="IPR050135">
    <property type="entry name" value="dGTPase-like"/>
</dbReference>
<organism evidence="2 3">
    <name type="scientific">Solitalea agri</name>
    <dbReference type="NCBI Taxonomy" id="2953739"/>
    <lineage>
        <taxon>Bacteria</taxon>
        <taxon>Pseudomonadati</taxon>
        <taxon>Bacteroidota</taxon>
        <taxon>Sphingobacteriia</taxon>
        <taxon>Sphingobacteriales</taxon>
        <taxon>Sphingobacteriaceae</taxon>
        <taxon>Solitalea</taxon>
    </lineage>
</organism>
<evidence type="ECO:0000313" key="2">
    <source>
        <dbReference type="EMBL" id="MCO4292822.1"/>
    </source>
</evidence>
<dbReference type="PROSITE" id="PS51831">
    <property type="entry name" value="HD"/>
    <property type="match status" value="1"/>
</dbReference>
<dbReference type="CDD" id="cd00077">
    <property type="entry name" value="HDc"/>
    <property type="match status" value="1"/>
</dbReference>
<dbReference type="Pfam" id="PF01966">
    <property type="entry name" value="HD"/>
    <property type="match status" value="1"/>
</dbReference>
<name>A0A9X2JBT7_9SPHI</name>
<dbReference type="PANTHER" id="PTHR11373">
    <property type="entry name" value="DEOXYNUCLEOSIDE TRIPHOSPHATE TRIPHOSPHOHYDROLASE"/>
    <property type="match status" value="1"/>
</dbReference>
<dbReference type="SMART" id="SM00471">
    <property type="entry name" value="HDc"/>
    <property type="match status" value="1"/>
</dbReference>
<dbReference type="RefSeq" id="WP_252587315.1">
    <property type="nucleotide sequence ID" value="NZ_JAMWYS010000028.1"/>
</dbReference>
<evidence type="ECO:0000313" key="3">
    <source>
        <dbReference type="Proteomes" id="UP001155182"/>
    </source>
</evidence>
<sequence>MLNKKKIVNDPVYGFINIQYEIIFDLLSHPWFQRLRNIKQCAMTHLVYPGAMHTRFQHALGATHLISLAIETLRSKGHEITEEEAEAVTIAILLHDIGHGPFSHALENCIIEDVHHETISALIMDKLNKEFNGRLTLAIDIFNDRYSKKFLHQLVSSQLDLDRMDYLNRDSFFTGVSEGVISYDRILKMLNVANDRIVVEEKGVYSVEKFIIARRLMYWQVYLHKTVIAGETMLFKILKRAKELALNGVELFTTPSFRLFLYNRIAHERFLSDEKYLQEFVKLDDHDINACIKIWADHEDKILSYLCKSLINRKLYRVEIQKEPIGKTRIEEIKRQVKQHFGINDDEVHYFVFSDLISNSAYKKVDRIEILRKDGSVIDLTEASDNFNIEALAKTVEKYYLCSVKI</sequence>
<dbReference type="InterPro" id="IPR045509">
    <property type="entry name" value="HD_assoc_2"/>
</dbReference>
<dbReference type="InterPro" id="IPR006674">
    <property type="entry name" value="HD_domain"/>
</dbReference>
<feature type="domain" description="HD" evidence="1">
    <location>
        <begin position="55"/>
        <end position="164"/>
    </location>
</feature>
<accession>A0A9X2JBT7</accession>
<dbReference type="GO" id="GO:0008832">
    <property type="term" value="F:dGTPase activity"/>
    <property type="evidence" value="ECO:0007669"/>
    <property type="project" value="TreeGrafter"/>
</dbReference>
<reference evidence="2" key="1">
    <citation type="submission" date="2022-06" db="EMBL/GenBank/DDBJ databases">
        <title>Solitalea sp. MAHUQ-68 isolated from rhizospheric soil.</title>
        <authorList>
            <person name="Huq M.A."/>
        </authorList>
    </citation>
    <scope>NUCLEOTIDE SEQUENCE</scope>
    <source>
        <strain evidence="2">MAHUQ-68</strain>
    </source>
</reference>
<dbReference type="Proteomes" id="UP001155182">
    <property type="component" value="Unassembled WGS sequence"/>
</dbReference>
<keyword evidence="3" id="KW-1185">Reference proteome</keyword>
<gene>
    <name evidence="2" type="ORF">NF867_08120</name>
</gene>
<dbReference type="Gene3D" id="1.10.3210.10">
    <property type="entry name" value="Hypothetical protein af1432"/>
    <property type="match status" value="1"/>
</dbReference>
<proteinExistence type="predicted"/>
<protein>
    <submittedName>
        <fullName evidence="2">HD domain-containing protein</fullName>
    </submittedName>
</protein>
<comment type="caution">
    <text evidence="2">The sequence shown here is derived from an EMBL/GenBank/DDBJ whole genome shotgun (WGS) entry which is preliminary data.</text>
</comment>
<dbReference type="GO" id="GO:0006203">
    <property type="term" value="P:dGTP catabolic process"/>
    <property type="evidence" value="ECO:0007669"/>
    <property type="project" value="TreeGrafter"/>
</dbReference>
<dbReference type="Pfam" id="PF19276">
    <property type="entry name" value="HD_assoc_2"/>
    <property type="match status" value="1"/>
</dbReference>
<dbReference type="SUPFAM" id="SSF109604">
    <property type="entry name" value="HD-domain/PDEase-like"/>
    <property type="match status" value="1"/>
</dbReference>
<evidence type="ECO:0000259" key="1">
    <source>
        <dbReference type="PROSITE" id="PS51831"/>
    </source>
</evidence>